<evidence type="ECO:0000313" key="1">
    <source>
        <dbReference type="EMBL" id="PWG65838.1"/>
    </source>
</evidence>
<evidence type="ECO:0000313" key="2">
    <source>
        <dbReference type="Proteomes" id="UP000245474"/>
    </source>
</evidence>
<sequence>MARVWRRIGVIVLVAILGRVSAVDAHPEHLPEHFVIDVHVRLAGEQVEVLVRTPLFLFANVGLPLRGEGHVDIRAFHSVDPHVEGDLTYAQRAANAVESAIRLSSAGELIELTTHDVRLSREENTAFGSYEQARTQVGAGRQTREVHHSRGFVDVRFVGWREHEDALAFTPTISPALAGRTTFRVTVNGGGRVRTHEIAGDGAAVRLLE</sequence>
<accession>A0A2U2N9Q2</accession>
<proteinExistence type="predicted"/>
<gene>
    <name evidence="1" type="ORF">DEM34_00815</name>
</gene>
<dbReference type="AlphaFoldDB" id="A0A2U2N9Q2"/>
<protein>
    <submittedName>
        <fullName evidence="1">Uncharacterized protein</fullName>
    </submittedName>
</protein>
<keyword evidence="2" id="KW-1185">Reference proteome</keyword>
<organism evidence="1 2">
    <name type="scientific">Sediminicurvatus halobius</name>
    <dbReference type="NCBI Taxonomy" id="2182432"/>
    <lineage>
        <taxon>Bacteria</taxon>
        <taxon>Pseudomonadati</taxon>
        <taxon>Pseudomonadota</taxon>
        <taxon>Gammaproteobacteria</taxon>
        <taxon>Chromatiales</taxon>
        <taxon>Ectothiorhodospiraceae</taxon>
        <taxon>Sediminicurvatus</taxon>
    </lineage>
</organism>
<dbReference type="Proteomes" id="UP000245474">
    <property type="component" value="Unassembled WGS sequence"/>
</dbReference>
<dbReference type="RefSeq" id="WP_109675255.1">
    <property type="nucleotide sequence ID" value="NZ_CP086615.1"/>
</dbReference>
<comment type="caution">
    <text evidence="1">The sequence shown here is derived from an EMBL/GenBank/DDBJ whole genome shotgun (WGS) entry which is preliminary data.</text>
</comment>
<reference evidence="1 2" key="1">
    <citation type="submission" date="2018-05" db="EMBL/GenBank/DDBJ databases">
        <title>Spiribacter halobius sp. nov., a moderately halophilic bacterium isolated from marine solar saltern.</title>
        <authorList>
            <person name="Zheng W.-S."/>
            <person name="Lu D.-C."/>
            <person name="Du Z.-J."/>
        </authorList>
    </citation>
    <scope>NUCLEOTIDE SEQUENCE [LARGE SCALE GENOMIC DNA]</scope>
    <source>
        <strain evidence="1 2">E85</strain>
    </source>
</reference>
<dbReference type="EMBL" id="QFFI01000001">
    <property type="protein sequence ID" value="PWG65838.1"/>
    <property type="molecule type" value="Genomic_DNA"/>
</dbReference>
<name>A0A2U2N9Q2_9GAMM</name>